<evidence type="ECO:0000313" key="10">
    <source>
        <dbReference type="EMBL" id="GAY64519.1"/>
    </source>
</evidence>
<dbReference type="PANTHER" id="PTHR12460:SF27">
    <property type="entry name" value="ENTH_VHS FAMILY PROTEIN"/>
    <property type="match status" value="1"/>
</dbReference>
<evidence type="ECO:0000256" key="3">
    <source>
        <dbReference type="ARBA" id="ARBA00022692"/>
    </source>
</evidence>
<gene>
    <name evidence="10" type="ORF">CUMW_234180</name>
</gene>
<dbReference type="STRING" id="55188.A0A2H5QIS0"/>
<dbReference type="Proteomes" id="UP000236630">
    <property type="component" value="Unassembled WGS sequence"/>
</dbReference>
<evidence type="ECO:0000256" key="1">
    <source>
        <dbReference type="ARBA" id="ARBA00004141"/>
    </source>
</evidence>
<evidence type="ECO:0000256" key="6">
    <source>
        <dbReference type="SAM" id="Coils"/>
    </source>
</evidence>
<evidence type="ECO:0000256" key="8">
    <source>
        <dbReference type="SAM" id="Phobius"/>
    </source>
</evidence>
<accession>A0A2H5QIS0</accession>
<evidence type="ECO:0000259" key="9">
    <source>
        <dbReference type="PROSITE" id="PS51391"/>
    </source>
</evidence>
<dbReference type="CDD" id="cd16981">
    <property type="entry name" value="CID_RPRD_like"/>
    <property type="match status" value="1"/>
</dbReference>
<dbReference type="PROSITE" id="PS51391">
    <property type="entry name" value="CID"/>
    <property type="match status" value="1"/>
</dbReference>
<dbReference type="GO" id="GO:0016020">
    <property type="term" value="C:membrane"/>
    <property type="evidence" value="ECO:0007669"/>
    <property type="project" value="UniProtKB-SubCell"/>
</dbReference>
<name>A0A2H5QIS0_CITUN</name>
<keyword evidence="2" id="KW-0507">mRNA processing</keyword>
<feature type="transmembrane region" description="Helical" evidence="8">
    <location>
        <begin position="125"/>
        <end position="143"/>
    </location>
</feature>
<evidence type="ECO:0000256" key="4">
    <source>
        <dbReference type="ARBA" id="ARBA00022989"/>
    </source>
</evidence>
<evidence type="ECO:0000256" key="2">
    <source>
        <dbReference type="ARBA" id="ARBA00022664"/>
    </source>
</evidence>
<dbReference type="Pfam" id="PF04178">
    <property type="entry name" value="Got1"/>
    <property type="match status" value="1"/>
</dbReference>
<dbReference type="SUPFAM" id="SSF48464">
    <property type="entry name" value="ENTH/VHS domain"/>
    <property type="match status" value="1"/>
</dbReference>
<feature type="region of interest" description="Disordered" evidence="7">
    <location>
        <begin position="611"/>
        <end position="658"/>
    </location>
</feature>
<dbReference type="PANTHER" id="PTHR12460">
    <property type="entry name" value="CYCLIN-DEPENDENT KINASE INHIBITOR-RELATED PROTEIN"/>
    <property type="match status" value="1"/>
</dbReference>
<dbReference type="EMBL" id="BDQV01000412">
    <property type="protein sequence ID" value="GAY64519.1"/>
    <property type="molecule type" value="Genomic_DNA"/>
</dbReference>
<keyword evidence="5 8" id="KW-0472">Membrane</keyword>
<keyword evidence="11" id="KW-1185">Reference proteome</keyword>
<protein>
    <recommendedName>
        <fullName evidence="9">CID domain-containing protein</fullName>
    </recommendedName>
</protein>
<dbReference type="GO" id="GO:0000993">
    <property type="term" value="F:RNA polymerase II complex binding"/>
    <property type="evidence" value="ECO:0007669"/>
    <property type="project" value="TreeGrafter"/>
</dbReference>
<sequence length="658" mass="72994">YQIGYLNKLHDFNRQLLLRTHNDVLVHARHRSLTLQSPSHKTRRFDSENKSNSLRRAIDQSSSFSKEIGLGLTGFGIFFTFLGIIFFFDKGLLAMGNILFIAGVSLTIGLKSTMQFFMKRQNYKGTISFGVGFFFVVIGWPILGMILETYGFIVLFSGFWPTLSVFLQRIPILGWLFQQPFVRSECLQEDGYLALSHWCIFHRSKAELVVATWDKQFHSSQLVQKVPLLYLANDILQNSKRKGNEFVTEFWKVLPAALKDVVENGDDSGKNVVSRLVNIWDERRVFGSRARGVKDVMLGGEVPPPLEFSGKKRSRPVKIVKRDSRSIRTKLTVGGAAEKIVSAYHLVLCEQLSEEEEMARCKSVVHRVKKMEKDVDIACTNALVSQLKEALHEQESELENVRTQMQVAQAQAEEACNMRKQLNDEDYVSKPSTTATLSADMNAKGAQTPKRTAAAIAAEVADKLTASTSSQMIMHSVLSTFAAQEAKNAGLVKASTASNSFAPIPANSVTESIPKPEKQTAVSDPNMFLPAQSLSTPPNQSYQTVLVPQPTMQNQAPSTQPQYHMLPNSSSQQYLQPSGGIMTPYGYGSIPPMPAGPPPPHMVSPMVPLTQQQQLPLAQQPAPSNQQLTMLTQQPPGPPSFRPLQPPGMAFYGQPPHS</sequence>
<feature type="transmembrane region" description="Helical" evidence="8">
    <location>
        <begin position="68"/>
        <end position="88"/>
    </location>
</feature>
<comment type="subcellular location">
    <subcellularLocation>
        <location evidence="1">Membrane</location>
        <topology evidence="1">Multi-pass membrane protein</topology>
    </subcellularLocation>
</comment>
<feature type="transmembrane region" description="Helical" evidence="8">
    <location>
        <begin position="94"/>
        <end position="113"/>
    </location>
</feature>
<evidence type="ECO:0000256" key="7">
    <source>
        <dbReference type="SAM" id="MobiDB-lite"/>
    </source>
</evidence>
<reference evidence="10 11" key="1">
    <citation type="journal article" date="2017" name="Front. Genet.">
        <title>Draft sequencing of the heterozygous diploid genome of Satsuma (Citrus unshiu Marc.) using a hybrid assembly approach.</title>
        <authorList>
            <person name="Shimizu T."/>
            <person name="Tanizawa Y."/>
            <person name="Mochizuki T."/>
            <person name="Nagasaki H."/>
            <person name="Yoshioka T."/>
            <person name="Toyoda A."/>
            <person name="Fujiyama A."/>
            <person name="Kaminuma E."/>
            <person name="Nakamura Y."/>
        </authorList>
    </citation>
    <scope>NUCLEOTIDE SEQUENCE [LARGE SCALE GENOMIC DNA]</scope>
    <source>
        <strain evidence="11">cv. Miyagawa wase</strain>
    </source>
</reference>
<evidence type="ECO:0000313" key="11">
    <source>
        <dbReference type="Proteomes" id="UP000236630"/>
    </source>
</evidence>
<feature type="domain" description="CID" evidence="9">
    <location>
        <begin position="161"/>
        <end position="302"/>
    </location>
</feature>
<dbReference type="GO" id="GO:0005737">
    <property type="term" value="C:cytoplasm"/>
    <property type="evidence" value="ECO:0007669"/>
    <property type="project" value="UniProtKB-ARBA"/>
</dbReference>
<feature type="non-terminal residue" evidence="10">
    <location>
        <position position="1"/>
    </location>
</feature>
<dbReference type="Pfam" id="PF04818">
    <property type="entry name" value="CID"/>
    <property type="match status" value="1"/>
</dbReference>
<dbReference type="InterPro" id="IPR008942">
    <property type="entry name" value="ENTH_VHS"/>
</dbReference>
<feature type="compositionally biased region" description="Low complexity" evidence="7">
    <location>
        <begin position="611"/>
        <end position="628"/>
    </location>
</feature>
<keyword evidence="6" id="KW-0175">Coiled coil</keyword>
<dbReference type="SMART" id="SM00582">
    <property type="entry name" value="RPR"/>
    <property type="match status" value="1"/>
</dbReference>
<keyword evidence="3 8" id="KW-0812">Transmembrane</keyword>
<feature type="coiled-coil region" evidence="6">
    <location>
        <begin position="377"/>
        <end position="425"/>
    </location>
</feature>
<keyword evidence="4 8" id="KW-1133">Transmembrane helix</keyword>
<dbReference type="GO" id="GO:0012505">
    <property type="term" value="C:endomembrane system"/>
    <property type="evidence" value="ECO:0007669"/>
    <property type="project" value="UniProtKB-ARBA"/>
</dbReference>
<comment type="caution">
    <text evidence="10">The sequence shown here is derived from an EMBL/GenBank/DDBJ whole genome shotgun (WGS) entry which is preliminary data.</text>
</comment>
<organism evidence="10 11">
    <name type="scientific">Citrus unshiu</name>
    <name type="common">Satsuma mandarin</name>
    <name type="synonym">Citrus nobilis var. unshiu</name>
    <dbReference type="NCBI Taxonomy" id="55188"/>
    <lineage>
        <taxon>Eukaryota</taxon>
        <taxon>Viridiplantae</taxon>
        <taxon>Streptophyta</taxon>
        <taxon>Embryophyta</taxon>
        <taxon>Tracheophyta</taxon>
        <taxon>Spermatophyta</taxon>
        <taxon>Magnoliopsida</taxon>
        <taxon>eudicotyledons</taxon>
        <taxon>Gunneridae</taxon>
        <taxon>Pentapetalae</taxon>
        <taxon>rosids</taxon>
        <taxon>malvids</taxon>
        <taxon>Sapindales</taxon>
        <taxon>Rutaceae</taxon>
        <taxon>Aurantioideae</taxon>
        <taxon>Citrus</taxon>
    </lineage>
</organism>
<feature type="compositionally biased region" description="Pro residues" evidence="7">
    <location>
        <begin position="635"/>
        <end position="646"/>
    </location>
</feature>
<dbReference type="InterPro" id="IPR006569">
    <property type="entry name" value="CID_dom"/>
</dbReference>
<evidence type="ECO:0000256" key="5">
    <source>
        <dbReference type="ARBA" id="ARBA00023136"/>
    </source>
</evidence>
<dbReference type="GO" id="GO:0005634">
    <property type="term" value="C:nucleus"/>
    <property type="evidence" value="ECO:0007669"/>
    <property type="project" value="UniProtKB-ARBA"/>
</dbReference>
<proteinExistence type="predicted"/>
<dbReference type="Gene3D" id="1.25.40.90">
    <property type="match status" value="1"/>
</dbReference>
<dbReference type="GO" id="GO:0031124">
    <property type="term" value="P:mRNA 3'-end processing"/>
    <property type="evidence" value="ECO:0007669"/>
    <property type="project" value="TreeGrafter"/>
</dbReference>
<dbReference type="GO" id="GO:0016192">
    <property type="term" value="P:vesicle-mediated transport"/>
    <property type="evidence" value="ECO:0007669"/>
    <property type="project" value="InterPro"/>
</dbReference>
<dbReference type="InterPro" id="IPR007305">
    <property type="entry name" value="Vesicle_transpt_Got1/SFT2"/>
</dbReference>
<dbReference type="AlphaFoldDB" id="A0A2H5QIS0"/>